<evidence type="ECO:0000313" key="3">
    <source>
        <dbReference type="EMBL" id="KAJ7670304.1"/>
    </source>
</evidence>
<name>A0AAD7CYG3_MYCRO</name>
<evidence type="ECO:0000313" key="4">
    <source>
        <dbReference type="Proteomes" id="UP001221757"/>
    </source>
</evidence>
<feature type="chain" id="PRO_5041992236" evidence="2">
    <location>
        <begin position="20"/>
        <end position="172"/>
    </location>
</feature>
<dbReference type="EMBL" id="JARKIE010000182">
    <property type="protein sequence ID" value="KAJ7670304.1"/>
    <property type="molecule type" value="Genomic_DNA"/>
</dbReference>
<dbReference type="Proteomes" id="UP001221757">
    <property type="component" value="Unassembled WGS sequence"/>
</dbReference>
<proteinExistence type="predicted"/>
<feature type="signal peptide" evidence="2">
    <location>
        <begin position="1"/>
        <end position="19"/>
    </location>
</feature>
<reference evidence="3" key="1">
    <citation type="submission" date="2023-03" db="EMBL/GenBank/DDBJ databases">
        <title>Massive genome expansion in bonnet fungi (Mycena s.s.) driven by repeated elements and novel gene families across ecological guilds.</title>
        <authorList>
            <consortium name="Lawrence Berkeley National Laboratory"/>
            <person name="Harder C.B."/>
            <person name="Miyauchi S."/>
            <person name="Viragh M."/>
            <person name="Kuo A."/>
            <person name="Thoen E."/>
            <person name="Andreopoulos B."/>
            <person name="Lu D."/>
            <person name="Skrede I."/>
            <person name="Drula E."/>
            <person name="Henrissat B."/>
            <person name="Morin E."/>
            <person name="Kohler A."/>
            <person name="Barry K."/>
            <person name="LaButti K."/>
            <person name="Morin E."/>
            <person name="Salamov A."/>
            <person name="Lipzen A."/>
            <person name="Mereny Z."/>
            <person name="Hegedus B."/>
            <person name="Baldrian P."/>
            <person name="Stursova M."/>
            <person name="Weitz H."/>
            <person name="Taylor A."/>
            <person name="Grigoriev I.V."/>
            <person name="Nagy L.G."/>
            <person name="Martin F."/>
            <person name="Kauserud H."/>
        </authorList>
    </citation>
    <scope>NUCLEOTIDE SEQUENCE</scope>
    <source>
        <strain evidence="3">CBHHK067</strain>
    </source>
</reference>
<evidence type="ECO:0000256" key="1">
    <source>
        <dbReference type="SAM" id="MobiDB-lite"/>
    </source>
</evidence>
<keyword evidence="2" id="KW-0732">Signal</keyword>
<keyword evidence="4" id="KW-1185">Reference proteome</keyword>
<protein>
    <submittedName>
        <fullName evidence="3">Uncharacterized protein</fullName>
    </submittedName>
</protein>
<feature type="region of interest" description="Disordered" evidence="1">
    <location>
        <begin position="135"/>
        <end position="172"/>
    </location>
</feature>
<dbReference type="AlphaFoldDB" id="A0AAD7CYG3"/>
<feature type="region of interest" description="Disordered" evidence="1">
    <location>
        <begin position="45"/>
        <end position="68"/>
    </location>
</feature>
<sequence length="172" mass="18948">MVISVSAVLLLCKFWVVGGWRFEATGRRAGWRTQGGCPLLRGAASMGRRQGGDRQEVGVDSNAPINDASYSNSTSNSLSLIHYRNAHERSQGRLYVSQKILRVEVWSSLMKVGSGKPEGGPAELDLAMHQKDAVPREVQKEGEHREVETRRSTLDARLPSATRMLKSANENS</sequence>
<feature type="compositionally biased region" description="Basic and acidic residues" evidence="1">
    <location>
        <begin position="135"/>
        <end position="154"/>
    </location>
</feature>
<gene>
    <name evidence="3" type="ORF">B0H17DRAFT_1141895</name>
</gene>
<evidence type="ECO:0000256" key="2">
    <source>
        <dbReference type="SAM" id="SignalP"/>
    </source>
</evidence>
<organism evidence="3 4">
    <name type="scientific">Mycena rosella</name>
    <name type="common">Pink bonnet</name>
    <name type="synonym">Agaricus rosellus</name>
    <dbReference type="NCBI Taxonomy" id="1033263"/>
    <lineage>
        <taxon>Eukaryota</taxon>
        <taxon>Fungi</taxon>
        <taxon>Dikarya</taxon>
        <taxon>Basidiomycota</taxon>
        <taxon>Agaricomycotina</taxon>
        <taxon>Agaricomycetes</taxon>
        <taxon>Agaricomycetidae</taxon>
        <taxon>Agaricales</taxon>
        <taxon>Marasmiineae</taxon>
        <taxon>Mycenaceae</taxon>
        <taxon>Mycena</taxon>
    </lineage>
</organism>
<accession>A0AAD7CYG3</accession>
<comment type="caution">
    <text evidence="3">The sequence shown here is derived from an EMBL/GenBank/DDBJ whole genome shotgun (WGS) entry which is preliminary data.</text>
</comment>